<evidence type="ECO:0000256" key="2">
    <source>
        <dbReference type="SAM" id="MobiDB-lite"/>
    </source>
</evidence>
<dbReference type="OrthoDB" id="2596255at2759"/>
<dbReference type="InParanoid" id="A0A316VJU6"/>
<keyword evidence="4" id="KW-1185">Reference proteome</keyword>
<feature type="coiled-coil region" evidence="1">
    <location>
        <begin position="405"/>
        <end position="493"/>
    </location>
</feature>
<dbReference type="Proteomes" id="UP000245771">
    <property type="component" value="Unassembled WGS sequence"/>
</dbReference>
<gene>
    <name evidence="3" type="ORF">FA14DRAFT_189713</name>
</gene>
<feature type="compositionally biased region" description="Basic residues" evidence="2">
    <location>
        <begin position="550"/>
        <end position="562"/>
    </location>
</feature>
<feature type="region of interest" description="Disordered" evidence="2">
    <location>
        <begin position="658"/>
        <end position="758"/>
    </location>
</feature>
<evidence type="ECO:0000313" key="3">
    <source>
        <dbReference type="EMBL" id="PWN35775.1"/>
    </source>
</evidence>
<evidence type="ECO:0000313" key="4">
    <source>
        <dbReference type="Proteomes" id="UP000245771"/>
    </source>
</evidence>
<sequence length="873" mass="93380">MTITPSSAIASGGGQMTTGSQPLRSSHNHHHPYRLEVHAVTSVSVSLLWSQRPFPLSAIPRSNFRQSRGVSGALKANNVPRGSPVQRIQANENVTSSVTASRSPNRKVTKVTVRNISPAKRGRGGKTSVQRRDSEDWQSDDAATAVDEEDQYIHDGANNDMDKTLDLDTPQSGSLLASHDDDIITPSEASDDLRSNILDSSVTVCINGVPWSKVVIGDSGTEEAFIVVYGLNPGRDYEMHVNVEDKQSAISVTTEVDEKRSSDASAIAQQLQTSVDRTSTVASGNAVQIPRIKRTHTPPMQDTSESISNDVPDTSAPVIASSLTSNGAAKVAAIQAAVRKARKDASRAESALRNEIEAIRRGLERMSDVDHRSKQKVLALQESIRQATTQSKDIDEEAIAVESEREVWEERVKEKDDELEQVRTEVEEKVRLSQSNIRNDTEEIEALEKELQHINKSIEDKQSNKEKLEGEKIVELEQELARIHSEIELTLRRPSLPPTAGFYGMIPQQQQSQGGALIPPQVGRGRGGRASRGTARGAGNSGNSAANPSSRKHQNRQNRHHGQQGVGHHAAGGSSGSGGVEQDSAMYAPYSQDYPNFSQQNAGAHSSILNPNNPEFIPSNALGSASNSPMTSRRALYQPAVDHSPTIAGRFPFSSAPFLTGENDNSRRGSASHLDIPSTNHANTSSNIGHSPNTNTWLGGTGSPWAPASNSLAPSPQVQHDIWGAPGTTAGLPATNSPHLGISSSAAPGGPSSTIRTKTSIPFGLNASLLRGGANPSFTQNRFGDDSNPFMTASPNLSQANQNTRGGSGSLAEINALYGFQDAKFGGLYGLGQHDDSVTGGNSAPVSPTQAISEVPQNIHNMLPDPNHNERNQ</sequence>
<feature type="region of interest" description="Disordered" evidence="2">
    <location>
        <begin position="1"/>
        <end position="28"/>
    </location>
</feature>
<feature type="region of interest" description="Disordered" evidence="2">
    <location>
        <begin position="836"/>
        <end position="873"/>
    </location>
</feature>
<feature type="compositionally biased region" description="Low complexity" evidence="2">
    <location>
        <begin position="531"/>
        <end position="549"/>
    </location>
</feature>
<protein>
    <submittedName>
        <fullName evidence="3">Uncharacterized protein</fullName>
    </submittedName>
</protein>
<feature type="compositionally biased region" description="Polar residues" evidence="2">
    <location>
        <begin position="839"/>
        <end position="860"/>
    </location>
</feature>
<feature type="region of interest" description="Disordered" evidence="2">
    <location>
        <begin position="71"/>
        <end position="164"/>
    </location>
</feature>
<reference evidence="3 4" key="1">
    <citation type="journal article" date="2018" name="Mol. Biol. Evol.">
        <title>Broad Genomic Sampling Reveals a Smut Pathogenic Ancestry of the Fungal Clade Ustilaginomycotina.</title>
        <authorList>
            <person name="Kijpornyongpan T."/>
            <person name="Mondo S.J."/>
            <person name="Barry K."/>
            <person name="Sandor L."/>
            <person name="Lee J."/>
            <person name="Lipzen A."/>
            <person name="Pangilinan J."/>
            <person name="LaButti K."/>
            <person name="Hainaut M."/>
            <person name="Henrissat B."/>
            <person name="Grigoriev I.V."/>
            <person name="Spatafora J.W."/>
            <person name="Aime M.C."/>
        </authorList>
    </citation>
    <scope>NUCLEOTIDE SEQUENCE [LARGE SCALE GENOMIC DNA]</scope>
    <source>
        <strain evidence="3 4">MCA 3882</strain>
    </source>
</reference>
<feature type="compositionally biased region" description="Polar residues" evidence="2">
    <location>
        <begin position="677"/>
        <end position="698"/>
    </location>
</feature>
<feature type="compositionally biased region" description="Polar residues" evidence="2">
    <location>
        <begin position="708"/>
        <end position="718"/>
    </location>
</feature>
<feature type="compositionally biased region" description="Polar residues" evidence="2">
    <location>
        <begin position="593"/>
        <end position="611"/>
    </location>
</feature>
<feature type="region of interest" description="Disordered" evidence="2">
    <location>
        <begin position="500"/>
        <end position="611"/>
    </location>
</feature>
<feature type="coiled-coil region" evidence="1">
    <location>
        <begin position="331"/>
        <end position="358"/>
    </location>
</feature>
<dbReference type="GeneID" id="37023531"/>
<feature type="compositionally biased region" description="Polar residues" evidence="2">
    <location>
        <begin position="86"/>
        <end position="103"/>
    </location>
</feature>
<organism evidence="3 4">
    <name type="scientific">Meira miltonrushii</name>
    <dbReference type="NCBI Taxonomy" id="1280837"/>
    <lineage>
        <taxon>Eukaryota</taxon>
        <taxon>Fungi</taxon>
        <taxon>Dikarya</taxon>
        <taxon>Basidiomycota</taxon>
        <taxon>Ustilaginomycotina</taxon>
        <taxon>Exobasidiomycetes</taxon>
        <taxon>Exobasidiales</taxon>
        <taxon>Brachybasidiaceae</taxon>
        <taxon>Meira</taxon>
    </lineage>
</organism>
<dbReference type="RefSeq" id="XP_025356077.1">
    <property type="nucleotide sequence ID" value="XM_025501750.1"/>
</dbReference>
<dbReference type="AlphaFoldDB" id="A0A316VJU6"/>
<proteinExistence type="predicted"/>
<accession>A0A316VJU6</accession>
<name>A0A316VJU6_9BASI</name>
<evidence type="ECO:0000256" key="1">
    <source>
        <dbReference type="SAM" id="Coils"/>
    </source>
</evidence>
<dbReference type="EMBL" id="KZ819603">
    <property type="protein sequence ID" value="PWN35775.1"/>
    <property type="molecule type" value="Genomic_DNA"/>
</dbReference>
<feature type="compositionally biased region" description="Low complexity" evidence="2">
    <location>
        <begin position="743"/>
        <end position="753"/>
    </location>
</feature>
<keyword evidence="1" id="KW-0175">Coiled coil</keyword>